<dbReference type="OrthoDB" id="4426778at2"/>
<accession>A0A2S6AVQ6</accession>
<dbReference type="AlphaFoldDB" id="A0A2S6AVQ6"/>
<dbReference type="InterPro" id="IPR002514">
    <property type="entry name" value="Transposase_8"/>
</dbReference>
<feature type="region of interest" description="Disordered" evidence="1">
    <location>
        <begin position="63"/>
        <end position="97"/>
    </location>
</feature>
<protein>
    <recommendedName>
        <fullName evidence="4">Transposase</fullName>
    </recommendedName>
</protein>
<feature type="compositionally biased region" description="Low complexity" evidence="1">
    <location>
        <begin position="80"/>
        <end position="91"/>
    </location>
</feature>
<dbReference type="EMBL" id="PSZC01000002">
    <property type="protein sequence ID" value="PPJ39273.1"/>
    <property type="molecule type" value="Genomic_DNA"/>
</dbReference>
<evidence type="ECO:0000256" key="1">
    <source>
        <dbReference type="SAM" id="MobiDB-lite"/>
    </source>
</evidence>
<evidence type="ECO:0000313" key="2">
    <source>
        <dbReference type="EMBL" id="PPJ39273.1"/>
    </source>
</evidence>
<dbReference type="GO" id="GO:0006313">
    <property type="term" value="P:DNA transposition"/>
    <property type="evidence" value="ECO:0007669"/>
    <property type="project" value="InterPro"/>
</dbReference>
<name>A0A2S6AVQ6_9NOCA</name>
<proteinExistence type="predicted"/>
<comment type="caution">
    <text evidence="2">The sequence shown here is derived from an EMBL/GenBank/DDBJ whole genome shotgun (WGS) entry which is preliminary data.</text>
</comment>
<reference evidence="2 3" key="1">
    <citation type="submission" date="2018-02" db="EMBL/GenBank/DDBJ databases">
        <title>8 Nocardia nova and 1 Nocardia cyriacigeorgica strain used for evolution to TMP-SMX.</title>
        <authorList>
            <person name="Mehta H."/>
            <person name="Weng J."/>
            <person name="Shamoo Y."/>
        </authorList>
    </citation>
    <scope>NUCLEOTIDE SEQUENCE [LARGE SCALE GENOMIC DNA]</scope>
    <source>
        <strain evidence="2 3">MDA3139</strain>
    </source>
</reference>
<feature type="compositionally biased region" description="Basic and acidic residues" evidence="1">
    <location>
        <begin position="69"/>
        <end position="78"/>
    </location>
</feature>
<gene>
    <name evidence="2" type="ORF">C5E45_03605</name>
</gene>
<organism evidence="2 3">
    <name type="scientific">Nocardia nova</name>
    <dbReference type="NCBI Taxonomy" id="37330"/>
    <lineage>
        <taxon>Bacteria</taxon>
        <taxon>Bacillati</taxon>
        <taxon>Actinomycetota</taxon>
        <taxon>Actinomycetes</taxon>
        <taxon>Mycobacteriales</taxon>
        <taxon>Nocardiaceae</taxon>
        <taxon>Nocardia</taxon>
    </lineage>
</organism>
<dbReference type="InterPro" id="IPR036388">
    <property type="entry name" value="WH-like_DNA-bd_sf"/>
</dbReference>
<evidence type="ECO:0000313" key="3">
    <source>
        <dbReference type="Proteomes" id="UP000239874"/>
    </source>
</evidence>
<dbReference type="Proteomes" id="UP000239874">
    <property type="component" value="Unassembled WGS sequence"/>
</dbReference>
<dbReference type="GO" id="GO:0004803">
    <property type="term" value="F:transposase activity"/>
    <property type="evidence" value="ECO:0007669"/>
    <property type="project" value="InterPro"/>
</dbReference>
<dbReference type="Pfam" id="PF01527">
    <property type="entry name" value="HTH_Tnp_1"/>
    <property type="match status" value="1"/>
</dbReference>
<dbReference type="Gene3D" id="1.10.10.10">
    <property type="entry name" value="Winged helix-like DNA-binding domain superfamily/Winged helix DNA-binding domain"/>
    <property type="match status" value="1"/>
</dbReference>
<dbReference type="GO" id="GO:0003677">
    <property type="term" value="F:DNA binding"/>
    <property type="evidence" value="ECO:0007669"/>
    <property type="project" value="InterPro"/>
</dbReference>
<evidence type="ECO:0008006" key="4">
    <source>
        <dbReference type="Google" id="ProtNLM"/>
    </source>
</evidence>
<sequence length="198" mass="21952">MKTRAVRLYRESDPKPTIRKPAEQLGVHHEALRNWIRQTEADAGKRLERVNEICVLRVRISPRSSARPGGDHAVRRTEQPAPGRAPATGPGHHVLDHDQRWGRSISAARKADAASRIADELSWNAAYHRPACEHFSNVCRDSFGPWLVARAAARPSRSSTREPEMNRIALSAWTIPPGAFVTRGSPALIDMGGARLLL</sequence>